<name>A0A6G0Q2Q2_9STRA</name>
<reference evidence="1 2" key="1">
    <citation type="submission" date="2018-09" db="EMBL/GenBank/DDBJ databases">
        <title>Genomic investigation of the strawberry pathogen Phytophthora fragariae indicates pathogenicity is determined by transcriptional variation in three key races.</title>
        <authorList>
            <person name="Adams T.M."/>
            <person name="Armitage A.D."/>
            <person name="Sobczyk M.K."/>
            <person name="Bates H.J."/>
            <person name="Dunwell J.M."/>
            <person name="Nellist C.F."/>
            <person name="Harrison R.J."/>
        </authorList>
    </citation>
    <scope>NUCLEOTIDE SEQUENCE [LARGE SCALE GENOMIC DNA]</scope>
    <source>
        <strain evidence="1 2">NOV-77</strain>
    </source>
</reference>
<dbReference type="AlphaFoldDB" id="A0A6G0Q2Q2"/>
<proteinExistence type="predicted"/>
<dbReference type="Proteomes" id="UP000486351">
    <property type="component" value="Unassembled WGS sequence"/>
</dbReference>
<protein>
    <submittedName>
        <fullName evidence="1">Uncharacterized protein</fullName>
    </submittedName>
</protein>
<gene>
    <name evidence="1" type="ORF">PF008_g31457</name>
</gene>
<evidence type="ECO:0000313" key="2">
    <source>
        <dbReference type="Proteomes" id="UP000486351"/>
    </source>
</evidence>
<organism evidence="1 2">
    <name type="scientific">Phytophthora fragariae</name>
    <dbReference type="NCBI Taxonomy" id="53985"/>
    <lineage>
        <taxon>Eukaryota</taxon>
        <taxon>Sar</taxon>
        <taxon>Stramenopiles</taxon>
        <taxon>Oomycota</taxon>
        <taxon>Peronosporomycetes</taxon>
        <taxon>Peronosporales</taxon>
        <taxon>Peronosporaceae</taxon>
        <taxon>Phytophthora</taxon>
    </lineage>
</organism>
<accession>A0A6G0Q2Q2</accession>
<evidence type="ECO:0000313" key="1">
    <source>
        <dbReference type="EMBL" id="KAE9267010.1"/>
    </source>
</evidence>
<comment type="caution">
    <text evidence="1">The sequence shown here is derived from an EMBL/GenBank/DDBJ whole genome shotgun (WGS) entry which is preliminary data.</text>
</comment>
<sequence length="74" mass="7843">MVAALSLLKACTICHLPFDFLTQNVGVECGDLLSRTSPAASLARKKASMTSHCSFGSGHCRVTQYLVPGTRSIS</sequence>
<dbReference type="EMBL" id="QXFY01007058">
    <property type="protein sequence ID" value="KAE9267010.1"/>
    <property type="molecule type" value="Genomic_DNA"/>
</dbReference>